<dbReference type="PANTHER" id="PTHR24173:SF74">
    <property type="entry name" value="ANKYRIN REPEAT DOMAIN-CONTAINING PROTEIN 16"/>
    <property type="match status" value="1"/>
</dbReference>
<dbReference type="Gene3D" id="1.25.40.20">
    <property type="entry name" value="Ankyrin repeat-containing domain"/>
    <property type="match status" value="2"/>
</dbReference>
<dbReference type="InterPro" id="IPR036770">
    <property type="entry name" value="Ankyrin_rpt-contain_sf"/>
</dbReference>
<gene>
    <name evidence="4" type="ORF">GBAR_LOCUS30870</name>
</gene>
<keyword evidence="5" id="KW-1185">Reference proteome</keyword>
<dbReference type="Pfam" id="PF12796">
    <property type="entry name" value="Ank_2"/>
    <property type="match status" value="1"/>
</dbReference>
<dbReference type="InterPro" id="IPR002110">
    <property type="entry name" value="Ankyrin_rpt"/>
</dbReference>
<dbReference type="Proteomes" id="UP001174909">
    <property type="component" value="Unassembled WGS sequence"/>
</dbReference>
<evidence type="ECO:0000256" key="2">
    <source>
        <dbReference type="ARBA" id="ARBA00023043"/>
    </source>
</evidence>
<organism evidence="4 5">
    <name type="scientific">Geodia barretti</name>
    <name type="common">Barrett's horny sponge</name>
    <dbReference type="NCBI Taxonomy" id="519541"/>
    <lineage>
        <taxon>Eukaryota</taxon>
        <taxon>Metazoa</taxon>
        <taxon>Porifera</taxon>
        <taxon>Demospongiae</taxon>
        <taxon>Heteroscleromorpha</taxon>
        <taxon>Tetractinellida</taxon>
        <taxon>Astrophorina</taxon>
        <taxon>Geodiidae</taxon>
        <taxon>Geodia</taxon>
    </lineage>
</organism>
<evidence type="ECO:0000313" key="5">
    <source>
        <dbReference type="Proteomes" id="UP001174909"/>
    </source>
</evidence>
<evidence type="ECO:0000256" key="3">
    <source>
        <dbReference type="PROSITE-ProRule" id="PRU00023"/>
    </source>
</evidence>
<dbReference type="EMBL" id="CASHTH010004381">
    <property type="protein sequence ID" value="CAI8056645.1"/>
    <property type="molecule type" value="Genomic_DNA"/>
</dbReference>
<accession>A0AA35TY54</accession>
<reference evidence="4" key="1">
    <citation type="submission" date="2023-03" db="EMBL/GenBank/DDBJ databases">
        <authorList>
            <person name="Steffen K."/>
            <person name="Cardenas P."/>
        </authorList>
    </citation>
    <scope>NUCLEOTIDE SEQUENCE</scope>
</reference>
<protein>
    <submittedName>
        <fullName evidence="4">Ankyrin repeat protein MM_0045</fullName>
    </submittedName>
</protein>
<name>A0AA35TY54_GEOBA</name>
<dbReference type="AlphaFoldDB" id="A0AA35TY54"/>
<comment type="caution">
    <text evidence="4">The sequence shown here is derived from an EMBL/GenBank/DDBJ whole genome shotgun (WGS) entry which is preliminary data.</text>
</comment>
<dbReference type="PROSITE" id="PS50088">
    <property type="entry name" value="ANK_REPEAT"/>
    <property type="match status" value="2"/>
</dbReference>
<evidence type="ECO:0000313" key="4">
    <source>
        <dbReference type="EMBL" id="CAI8056645.1"/>
    </source>
</evidence>
<proteinExistence type="predicted"/>
<sequence length="116" mass="12547">MLAAWEGRTEVVSLLLEAGAKVGLQNEVGDSALMLAARTEVVSLLLEAGAKVDLQNEHGDSALMLAARCCRTDTVSLLLEAGAKIYLRNEAVHRAWPQHNWQTVSSPQLATPRKLT</sequence>
<keyword evidence="2 3" id="KW-0040">ANK repeat</keyword>
<dbReference type="PROSITE" id="PS50297">
    <property type="entry name" value="ANK_REP_REGION"/>
    <property type="match status" value="1"/>
</dbReference>
<keyword evidence="1" id="KW-0677">Repeat</keyword>
<feature type="repeat" description="ANK" evidence="3">
    <location>
        <begin position="58"/>
        <end position="90"/>
    </location>
</feature>
<dbReference type="SMART" id="SM00248">
    <property type="entry name" value="ANK"/>
    <property type="match status" value="3"/>
</dbReference>
<feature type="repeat" description="ANK" evidence="3">
    <location>
        <begin position="1"/>
        <end position="27"/>
    </location>
</feature>
<evidence type="ECO:0000256" key="1">
    <source>
        <dbReference type="ARBA" id="ARBA00022737"/>
    </source>
</evidence>
<dbReference type="PANTHER" id="PTHR24173">
    <property type="entry name" value="ANKYRIN REPEAT CONTAINING"/>
    <property type="match status" value="1"/>
</dbReference>
<dbReference type="SUPFAM" id="SSF48403">
    <property type="entry name" value="Ankyrin repeat"/>
    <property type="match status" value="1"/>
</dbReference>